<dbReference type="Gramene" id="TraesJUL6B03G03649260.1">
    <property type="protein sequence ID" value="TraesJUL6B03G03649260.1.CDS1"/>
    <property type="gene ID" value="TraesJUL6B03G03649260"/>
</dbReference>
<gene>
    <name evidence="6" type="primary">LOC123134896</name>
</gene>
<dbReference type="Proteomes" id="UP000019116">
    <property type="component" value="Chromosome 6B"/>
</dbReference>
<dbReference type="EnsemblPlants" id="TraesCS6B02G404000.1">
    <property type="protein sequence ID" value="TraesCS6B02G404000.1.cds1"/>
    <property type="gene ID" value="TraesCS6B02G404000"/>
</dbReference>
<dbReference type="EC" id="2.8.2.-" evidence="3"/>
<organism evidence="6">
    <name type="scientific">Triticum aestivum</name>
    <name type="common">Wheat</name>
    <dbReference type="NCBI Taxonomy" id="4565"/>
    <lineage>
        <taxon>Eukaryota</taxon>
        <taxon>Viridiplantae</taxon>
        <taxon>Streptophyta</taxon>
        <taxon>Embryophyta</taxon>
        <taxon>Tracheophyta</taxon>
        <taxon>Spermatophyta</taxon>
        <taxon>Magnoliopsida</taxon>
        <taxon>Liliopsida</taxon>
        <taxon>Poales</taxon>
        <taxon>Poaceae</taxon>
        <taxon>BOP clade</taxon>
        <taxon>Pooideae</taxon>
        <taxon>Triticodae</taxon>
        <taxon>Triticeae</taxon>
        <taxon>Triticinae</taxon>
        <taxon>Triticum</taxon>
    </lineage>
</organism>
<proteinExistence type="inferred from homology"/>
<protein>
    <recommendedName>
        <fullName evidence="3">Sulfotransferase</fullName>
        <ecNumber evidence="3">2.8.2.-</ecNumber>
    </recommendedName>
</protein>
<dbReference type="Gramene" id="TraesNORUn03G04770400.1">
    <property type="protein sequence ID" value="TraesNORUn03G04770400.1.CDS1"/>
    <property type="gene ID" value="TraesNORUn03G04770400"/>
</dbReference>
<dbReference type="Gramene" id="TraesCS6B03G1142000.1">
    <property type="protein sequence ID" value="TraesCS6B03G1142000.1.CDS1"/>
    <property type="gene ID" value="TraesCS6B03G1142000"/>
</dbReference>
<evidence type="ECO:0000259" key="5">
    <source>
        <dbReference type="Pfam" id="PF00685"/>
    </source>
</evidence>
<feature type="region of interest" description="Disordered" evidence="4">
    <location>
        <begin position="1"/>
        <end position="37"/>
    </location>
</feature>
<dbReference type="Gramene" id="TraesRN6B0101118300.1">
    <property type="protein sequence ID" value="TraesRN6B0101118300.1"/>
    <property type="gene ID" value="TraesRN6B0101118300"/>
</dbReference>
<dbReference type="SUPFAM" id="SSF52540">
    <property type="entry name" value="P-loop containing nucleoside triphosphate hydrolases"/>
    <property type="match status" value="1"/>
</dbReference>
<dbReference type="Gramene" id="TraesROB_scaffold_009785_01G000500.1">
    <property type="protein sequence ID" value="TraesROB_scaffold_009785_01G000500.1"/>
    <property type="gene ID" value="TraesROB_scaffold_009785_01G000500"/>
</dbReference>
<dbReference type="Gramene" id="TraesARI6B03G03579230.1">
    <property type="protein sequence ID" value="TraesARI6B03G03579230.1.CDS1"/>
    <property type="gene ID" value="TraesARI6B03G03579230"/>
</dbReference>
<dbReference type="PANTHER" id="PTHR11783">
    <property type="entry name" value="SULFOTRANSFERASE SULT"/>
    <property type="match status" value="1"/>
</dbReference>
<evidence type="ECO:0000313" key="7">
    <source>
        <dbReference type="Proteomes" id="UP000019116"/>
    </source>
</evidence>
<dbReference type="GO" id="GO:0005737">
    <property type="term" value="C:cytoplasm"/>
    <property type="evidence" value="ECO:0000318"/>
    <property type="project" value="GO_Central"/>
</dbReference>
<keyword evidence="2 3" id="KW-0808">Transferase</keyword>
<evidence type="ECO:0000256" key="1">
    <source>
        <dbReference type="ARBA" id="ARBA00005771"/>
    </source>
</evidence>
<dbReference type="OrthoDB" id="205623at2759"/>
<evidence type="ECO:0000256" key="2">
    <source>
        <dbReference type="ARBA" id="ARBA00022679"/>
    </source>
</evidence>
<keyword evidence="7" id="KW-1185">Reference proteome</keyword>
<dbReference type="GO" id="GO:0008146">
    <property type="term" value="F:sulfotransferase activity"/>
    <property type="evidence" value="ECO:0000318"/>
    <property type="project" value="GO_Central"/>
</dbReference>
<dbReference type="Gramene" id="TraesCS6B02G404000.1">
    <property type="protein sequence ID" value="TraesCS6B02G404000.1.cds1"/>
    <property type="gene ID" value="TraesCS6B02G404000"/>
</dbReference>
<dbReference type="RefSeq" id="XP_044409982.1">
    <property type="nucleotide sequence ID" value="XM_044554047.1"/>
</dbReference>
<dbReference type="OMA" id="FHGSAME"/>
<dbReference type="STRING" id="4565.A0A3B6PU83"/>
<dbReference type="GeneID" id="123134896"/>
<dbReference type="InterPro" id="IPR000863">
    <property type="entry name" value="Sulfotransferase_dom"/>
</dbReference>
<dbReference type="Gramene" id="TraesKAR6B01G0444790.1">
    <property type="protein sequence ID" value="cds.TraesKAR6B01G0444790.1"/>
    <property type="gene ID" value="TraesKAR6B01G0444790"/>
</dbReference>
<reference evidence="6" key="1">
    <citation type="submission" date="2018-08" db="EMBL/GenBank/DDBJ databases">
        <authorList>
            <person name="Rossello M."/>
        </authorList>
    </citation>
    <scope>NUCLEOTIDE SEQUENCE [LARGE SCALE GENOMIC DNA]</scope>
    <source>
        <strain evidence="6">cv. Chinese Spring</strain>
    </source>
</reference>
<evidence type="ECO:0000313" key="6">
    <source>
        <dbReference type="EnsemblPlants" id="TraesCS6B02G404000.1.cds1"/>
    </source>
</evidence>
<dbReference type="Gramene" id="TraesWEE_scaffold_039156_01G000300.1">
    <property type="protein sequence ID" value="TraesWEE_scaffold_039156_01G000300.1"/>
    <property type="gene ID" value="TraesWEE_scaffold_039156_01G000300"/>
</dbReference>
<feature type="domain" description="Sulfotransferase" evidence="5">
    <location>
        <begin position="71"/>
        <end position="332"/>
    </location>
</feature>
<dbReference type="SMR" id="A0A3B6PU83"/>
<evidence type="ECO:0000256" key="4">
    <source>
        <dbReference type="SAM" id="MobiDB-lite"/>
    </source>
</evidence>
<name>A0A3B6PU83_WHEAT</name>
<accession>A0A3B6PU83</accession>
<dbReference type="Gramene" id="TraesCAD_scaffold_177332_01G000100.1">
    <property type="protein sequence ID" value="TraesCAD_scaffold_177332_01G000100.1"/>
    <property type="gene ID" value="TraesCAD_scaffold_177332_01G000100"/>
</dbReference>
<sequence>MAQPPSKGEDGGAAMSSAQSKSISPKDLISTLPTSSDDRCSGPLVLYKNYWLRFTVLERILLAQVTMKPRDDDIILATQPKSGTTWLKAVAFAITNRGRYGFGDHPLLTQHPQHLVPSIELHGPGRDHTDLNALASPRLLSTHIPMSLLPPEMTPSSGRRVVYLCRDPKDTFVSRWHFDNKIFHGSAMELDKAYDLFCRGLSPYGPFWEKYLEYWKASLATPDKVLFLKYEEIKEDSVGVVRKLAVFLGVPFSQEEESSRVPEEVARVCSFETLRSLQVNQVSVVNEHGNHRFPANSAFFRKGQVGDWANHMSREMGEKMDQITKEKLKGSGLAFSFAFLVSFPHSSVSYSDISD</sequence>
<dbReference type="Pfam" id="PF00685">
    <property type="entry name" value="Sulfotransfer_1"/>
    <property type="match status" value="1"/>
</dbReference>
<comment type="similarity">
    <text evidence="1 3">Belongs to the sulfotransferase 1 family.</text>
</comment>
<dbReference type="Gramene" id="TraesKAR6B01G0444670.1">
    <property type="protein sequence ID" value="cds.TraesKAR6B01G0444670.1"/>
    <property type="gene ID" value="TraesKAR6B01G0444670"/>
</dbReference>
<dbReference type="InterPro" id="IPR027417">
    <property type="entry name" value="P-loop_NTPase"/>
</dbReference>
<dbReference type="AlphaFoldDB" id="A0A3B6PU83"/>
<dbReference type="GO" id="GO:0051923">
    <property type="term" value="P:sulfation"/>
    <property type="evidence" value="ECO:0000318"/>
    <property type="project" value="GO_Central"/>
</dbReference>
<reference evidence="6" key="2">
    <citation type="submission" date="2018-10" db="UniProtKB">
        <authorList>
            <consortium name="EnsemblPlants"/>
        </authorList>
    </citation>
    <scope>IDENTIFICATION</scope>
</reference>
<evidence type="ECO:0000256" key="3">
    <source>
        <dbReference type="RuleBase" id="RU361155"/>
    </source>
</evidence>
<dbReference type="Gene3D" id="3.40.50.300">
    <property type="entry name" value="P-loop containing nucleotide triphosphate hydrolases"/>
    <property type="match status" value="1"/>
</dbReference>